<evidence type="ECO:0000313" key="8">
    <source>
        <dbReference type="EMBL" id="RGY20888.1"/>
    </source>
</evidence>
<keyword evidence="5" id="KW-0998">Cell outer membrane</keyword>
<evidence type="ECO:0000256" key="5">
    <source>
        <dbReference type="ARBA" id="ARBA00023237"/>
    </source>
</evidence>
<dbReference type="GO" id="GO:0009279">
    <property type="term" value="C:cell outer membrane"/>
    <property type="evidence" value="ECO:0007669"/>
    <property type="project" value="UniProtKB-SubCell"/>
</dbReference>
<dbReference type="SUPFAM" id="SSF48452">
    <property type="entry name" value="TPR-like"/>
    <property type="match status" value="1"/>
</dbReference>
<dbReference type="InterPro" id="IPR033985">
    <property type="entry name" value="SusD-like_N"/>
</dbReference>
<comment type="subcellular location">
    <subcellularLocation>
        <location evidence="1">Cell outer membrane</location>
    </subcellularLocation>
</comment>
<keyword evidence="4" id="KW-0472">Membrane</keyword>
<name>A0A413IT29_9BACT</name>
<proteinExistence type="inferred from homology"/>
<evidence type="ECO:0000256" key="4">
    <source>
        <dbReference type="ARBA" id="ARBA00023136"/>
    </source>
</evidence>
<reference evidence="8 9" key="1">
    <citation type="submission" date="2018-08" db="EMBL/GenBank/DDBJ databases">
        <title>A genome reference for cultivated species of the human gut microbiota.</title>
        <authorList>
            <person name="Zou Y."/>
            <person name="Xue W."/>
            <person name="Luo G."/>
        </authorList>
    </citation>
    <scope>NUCLEOTIDE SEQUENCE [LARGE SCALE GENOMIC DNA]</scope>
    <source>
        <strain evidence="8 9">OF02-7</strain>
    </source>
</reference>
<dbReference type="EMBL" id="QSCR01000002">
    <property type="protein sequence ID" value="RGY20888.1"/>
    <property type="molecule type" value="Genomic_DNA"/>
</dbReference>
<dbReference type="Proteomes" id="UP000286063">
    <property type="component" value="Unassembled WGS sequence"/>
</dbReference>
<dbReference type="Pfam" id="PF14322">
    <property type="entry name" value="SusD-like_3"/>
    <property type="match status" value="1"/>
</dbReference>
<comment type="caution">
    <text evidence="8">The sequence shown here is derived from an EMBL/GenBank/DDBJ whole genome shotgun (WGS) entry which is preliminary data.</text>
</comment>
<accession>A0A413IT29</accession>
<dbReference type="InterPro" id="IPR011990">
    <property type="entry name" value="TPR-like_helical_dom_sf"/>
</dbReference>
<comment type="similarity">
    <text evidence="2">Belongs to the SusD family.</text>
</comment>
<gene>
    <name evidence="8" type="ORF">DXA50_02170</name>
</gene>
<feature type="domain" description="RagB/SusD" evidence="6">
    <location>
        <begin position="359"/>
        <end position="488"/>
    </location>
</feature>
<evidence type="ECO:0000313" key="9">
    <source>
        <dbReference type="Proteomes" id="UP000286063"/>
    </source>
</evidence>
<evidence type="ECO:0000256" key="2">
    <source>
        <dbReference type="ARBA" id="ARBA00006275"/>
    </source>
</evidence>
<evidence type="ECO:0000256" key="1">
    <source>
        <dbReference type="ARBA" id="ARBA00004442"/>
    </source>
</evidence>
<dbReference type="Gene3D" id="1.25.40.390">
    <property type="match status" value="1"/>
</dbReference>
<dbReference type="OrthoDB" id="1147023at2"/>
<keyword evidence="3" id="KW-0732">Signal</keyword>
<feature type="domain" description="SusD-like N-terminal" evidence="7">
    <location>
        <begin position="106"/>
        <end position="238"/>
    </location>
</feature>
<dbReference type="Pfam" id="PF07980">
    <property type="entry name" value="SusD_RagB"/>
    <property type="match status" value="1"/>
</dbReference>
<evidence type="ECO:0000256" key="3">
    <source>
        <dbReference type="ARBA" id="ARBA00022729"/>
    </source>
</evidence>
<evidence type="ECO:0000259" key="6">
    <source>
        <dbReference type="Pfam" id="PF07980"/>
    </source>
</evidence>
<evidence type="ECO:0000259" key="7">
    <source>
        <dbReference type="Pfam" id="PF14322"/>
    </source>
</evidence>
<dbReference type="AlphaFoldDB" id="A0A413IT29"/>
<sequence length="489" mass="55607">MIMKKNSLYIWLLGVSFICSSCHDFFKESSQDEIKPSTVEDLRSVMYKEAYPYQFASDNYLMLLTDEMQCNGLLIDQYATQHANGTPVFTFNPMMFDGGEVFPDVDVNSWKIYYEKIKGCNVIIDYVSEVSGTEQEKNALLGQATLLRGFYHLKLAMIYCQAYTASGVDPKTALGVPLMLTMDLTDDYPERPSLEALYSQIEQDFLTATSLLEENYTPDNVYRVGSVAAYVLLSRFYLFRGGDEDLDKAIQYAGMAIEKGPMLSRLSMLMGTDKSIYDSDMSSEVVWCYGGYSFKVNTYFPTDAYQSIVPWSVSTELLSLYTTNDLRDDIYFQSFTAGPGGVYGEKIGLNSSYGGDHGIRMAEAYLNRAEALARRFQAKGDGNDRVQALDDLNTLRETRFATGTYVEEEVTDAQDLLDFCLNERRLELCCEEGFRWFDIKRLGLSVTHKYIDSEGVEREYVLESNSPLYALPIPYDAIERNYKLKQNPR</sequence>
<dbReference type="InterPro" id="IPR012944">
    <property type="entry name" value="SusD_RagB_dom"/>
</dbReference>
<protein>
    <submittedName>
        <fullName evidence="8">RagB/SusD family nutrient uptake outer membrane protein</fullName>
    </submittedName>
</protein>
<organism evidence="8 9">
    <name type="scientific">Butyricimonas virosa</name>
    <dbReference type="NCBI Taxonomy" id="544645"/>
    <lineage>
        <taxon>Bacteria</taxon>
        <taxon>Pseudomonadati</taxon>
        <taxon>Bacteroidota</taxon>
        <taxon>Bacteroidia</taxon>
        <taxon>Bacteroidales</taxon>
        <taxon>Odoribacteraceae</taxon>
        <taxon>Butyricimonas</taxon>
    </lineage>
</organism>